<name>A0ABQ5KIX8_9EUKA</name>
<gene>
    <name evidence="4" type="ORF">ADUPG1_006181</name>
</gene>
<dbReference type="PANTHER" id="PTHR45641">
    <property type="entry name" value="TETRATRICOPEPTIDE REPEAT PROTEIN (AFU_ORTHOLOGUE AFUA_6G03870)"/>
    <property type="match status" value="1"/>
</dbReference>
<dbReference type="SMART" id="SM00028">
    <property type="entry name" value="TPR"/>
    <property type="match status" value="5"/>
</dbReference>
<evidence type="ECO:0000256" key="3">
    <source>
        <dbReference type="SAM" id="MobiDB-lite"/>
    </source>
</evidence>
<comment type="caution">
    <text evidence="4">The sequence shown here is derived from an EMBL/GenBank/DDBJ whole genome shotgun (WGS) entry which is preliminary data.</text>
</comment>
<sequence length="882" mass="95765">MEEYFSNFLHEFERIYGVLSTEQDTFLRSVTVLQELLKYQQQVLFELEDFEEHDSARSIDIHKTKSVDESEMQLAMGTTHSLLGTVFSQLENYTSALYHHEQATFIRVKFLGKFHFRSALSVCDIGEILIRMGRYHAAEELIAEARVILESASTEPEVISNLPGIISNHAAALVGCGQYQEAINCGQKALSFVEEVKGIDHIDSVAPMLSMARAYMQLRDIDSAETHATAAIETVERIASRSGIPLAPPEAAYPPPPPHSHLMSSSSKALRSSVTRLQAPGSSTSSSSILRPVTKNKTLSRGVVNAASSGSLHTLRAYSSSHVGPSSPAPRGHLGHSVGEMSSSNFFRPKTPTVPHSSVSAQSYIPQSSHTPVFLTFCDCCAVLCEVYGMNINIVEGRNIQHVTGGKSHDVFTKKALRKIEEEEGERARLEEALGYILKAKRVLISQLGLSPSHRRVLNLDEIVIIYLIQLDRCDECIEIIQHLVRCRKQTYDGEGGERLFKRLEKLQSQGNLSAKKRPRSASAGPKVKGSRHLSSSPAVSTASLSVSASASTHGISSSRQNLLGSRPRLHPSASSKRHLIPPRPSSSASLAASSSSSSLYSASGRGKTGISHGTGVEGESIVPPGFCDACISFANALSLYASIERCLKNYKQALTLAKKAITMADAILTPFSMNSALLRINASGVLLDICQAHSDPRPKERKSYLELKREKEFKTAPGASVSSLPNSTHFESLSDISQPMKVSMCEKAVKMLQHSLNVLEAVSGSTESDSEKESTIASGRLVSARIISCCDSVSSINVVRCQIGLASAFLMLGVLVSSLSPSYSFSSITHSQQCGSKALVLLKEAKKSVESTYGSEHPICRSVGRKIALLLRQRIILGRKE</sequence>
<evidence type="ECO:0000256" key="2">
    <source>
        <dbReference type="ARBA" id="ARBA00022803"/>
    </source>
</evidence>
<accession>A0ABQ5KIX8</accession>
<dbReference type="Proteomes" id="UP001057375">
    <property type="component" value="Unassembled WGS sequence"/>
</dbReference>
<evidence type="ECO:0000313" key="4">
    <source>
        <dbReference type="EMBL" id="GKT31846.1"/>
    </source>
</evidence>
<dbReference type="Gene3D" id="1.25.40.10">
    <property type="entry name" value="Tetratricopeptide repeat domain"/>
    <property type="match status" value="1"/>
</dbReference>
<dbReference type="PANTHER" id="PTHR45641:SF19">
    <property type="entry name" value="NEPHROCYSTIN-3"/>
    <property type="match status" value="1"/>
</dbReference>
<keyword evidence="1" id="KW-0677">Repeat</keyword>
<dbReference type="InterPro" id="IPR011990">
    <property type="entry name" value="TPR-like_helical_dom_sf"/>
</dbReference>
<feature type="region of interest" description="Disordered" evidence="3">
    <location>
        <begin position="510"/>
        <end position="539"/>
    </location>
</feature>
<dbReference type="Pfam" id="PF13424">
    <property type="entry name" value="TPR_12"/>
    <property type="match status" value="1"/>
</dbReference>
<feature type="region of interest" description="Disordered" evidence="3">
    <location>
        <begin position="552"/>
        <end position="592"/>
    </location>
</feature>
<dbReference type="InterPro" id="IPR019734">
    <property type="entry name" value="TPR_rpt"/>
</dbReference>
<reference evidence="4" key="1">
    <citation type="submission" date="2022-03" db="EMBL/GenBank/DDBJ databases">
        <title>Draft genome sequence of Aduncisulcus paluster, a free-living microaerophilic Fornicata.</title>
        <authorList>
            <person name="Yuyama I."/>
            <person name="Kume K."/>
            <person name="Tamura T."/>
            <person name="Inagaki Y."/>
            <person name="Hashimoto T."/>
        </authorList>
    </citation>
    <scope>NUCLEOTIDE SEQUENCE</scope>
    <source>
        <strain evidence="4">NY0171</strain>
    </source>
</reference>
<feature type="compositionally biased region" description="Polar residues" evidence="3">
    <location>
        <begin position="274"/>
        <end position="294"/>
    </location>
</feature>
<dbReference type="EMBL" id="BQXS01009753">
    <property type="protein sequence ID" value="GKT31846.1"/>
    <property type="molecule type" value="Genomic_DNA"/>
</dbReference>
<evidence type="ECO:0000256" key="1">
    <source>
        <dbReference type="ARBA" id="ARBA00022737"/>
    </source>
</evidence>
<keyword evidence="2" id="KW-0802">TPR repeat</keyword>
<evidence type="ECO:0000313" key="5">
    <source>
        <dbReference type="Proteomes" id="UP001057375"/>
    </source>
</evidence>
<feature type="region of interest" description="Disordered" evidence="3">
    <location>
        <begin position="318"/>
        <end position="352"/>
    </location>
</feature>
<organism evidence="4 5">
    <name type="scientific">Aduncisulcus paluster</name>
    <dbReference type="NCBI Taxonomy" id="2918883"/>
    <lineage>
        <taxon>Eukaryota</taxon>
        <taxon>Metamonada</taxon>
        <taxon>Carpediemonas-like organisms</taxon>
        <taxon>Aduncisulcus</taxon>
    </lineage>
</organism>
<keyword evidence="5" id="KW-1185">Reference proteome</keyword>
<dbReference type="SUPFAM" id="SSF48452">
    <property type="entry name" value="TPR-like"/>
    <property type="match status" value="1"/>
</dbReference>
<feature type="region of interest" description="Disordered" evidence="3">
    <location>
        <begin position="246"/>
        <end position="294"/>
    </location>
</feature>
<proteinExistence type="predicted"/>
<evidence type="ECO:0008006" key="6">
    <source>
        <dbReference type="Google" id="ProtNLM"/>
    </source>
</evidence>
<feature type="compositionally biased region" description="Pro residues" evidence="3">
    <location>
        <begin position="246"/>
        <end position="259"/>
    </location>
</feature>
<feature type="compositionally biased region" description="Low complexity" evidence="3">
    <location>
        <begin position="260"/>
        <end position="273"/>
    </location>
</feature>
<protein>
    <recommendedName>
        <fullName evidence="6">Tetratricopeptide repeat (TPR)-like superfamily protein</fullName>
    </recommendedName>
</protein>